<evidence type="ECO:0000313" key="2">
    <source>
        <dbReference type="Proteomes" id="UP001177003"/>
    </source>
</evidence>
<dbReference type="Proteomes" id="UP001177003">
    <property type="component" value="Chromosome 2"/>
</dbReference>
<keyword evidence="2" id="KW-1185">Reference proteome</keyword>
<organism evidence="1 2">
    <name type="scientific">Lactuca saligna</name>
    <name type="common">Willowleaf lettuce</name>
    <dbReference type="NCBI Taxonomy" id="75948"/>
    <lineage>
        <taxon>Eukaryota</taxon>
        <taxon>Viridiplantae</taxon>
        <taxon>Streptophyta</taxon>
        <taxon>Embryophyta</taxon>
        <taxon>Tracheophyta</taxon>
        <taxon>Spermatophyta</taxon>
        <taxon>Magnoliopsida</taxon>
        <taxon>eudicotyledons</taxon>
        <taxon>Gunneridae</taxon>
        <taxon>Pentapetalae</taxon>
        <taxon>asterids</taxon>
        <taxon>campanulids</taxon>
        <taxon>Asterales</taxon>
        <taxon>Asteraceae</taxon>
        <taxon>Cichorioideae</taxon>
        <taxon>Cichorieae</taxon>
        <taxon>Lactucinae</taxon>
        <taxon>Lactuca</taxon>
    </lineage>
</organism>
<gene>
    <name evidence="1" type="ORF">LSALG_LOCUS10990</name>
</gene>
<sequence length="207" mass="22528">MVSPTTIEALELLSSSHPSNSLLYATAQDDLRSKLLALEVEKCSSEENYNLLVGEMASLEDKVIALDGSVEHLSQRIERKSTEDDLGWLLQKGIARVVDKVVECFEFVIGVNQMKRTCMVAGVENGKQEVREQVIAGKFVPGEAAATTKHIQAMHVVVKAFMEIDFASYLHLCELDMAGLWQLCDDSDAEDSLVEGGSSHAGASPGN</sequence>
<accession>A0AA35YCW2</accession>
<proteinExistence type="predicted"/>
<evidence type="ECO:0000313" key="1">
    <source>
        <dbReference type="EMBL" id="CAI9270692.1"/>
    </source>
</evidence>
<name>A0AA35YCW2_LACSI</name>
<protein>
    <submittedName>
        <fullName evidence="1">Uncharacterized protein</fullName>
    </submittedName>
</protein>
<reference evidence="1" key="1">
    <citation type="submission" date="2023-04" db="EMBL/GenBank/DDBJ databases">
        <authorList>
            <person name="Vijverberg K."/>
            <person name="Xiong W."/>
            <person name="Schranz E."/>
        </authorList>
    </citation>
    <scope>NUCLEOTIDE SEQUENCE</scope>
</reference>
<dbReference type="AlphaFoldDB" id="A0AA35YCW2"/>
<dbReference type="EMBL" id="OX465078">
    <property type="protein sequence ID" value="CAI9270692.1"/>
    <property type="molecule type" value="Genomic_DNA"/>
</dbReference>